<name>A0A939FTN1_9ACTN</name>
<proteinExistence type="predicted"/>
<comment type="caution">
    <text evidence="1">The sequence shown here is derived from an EMBL/GenBank/DDBJ whole genome shotgun (WGS) entry which is preliminary data.</text>
</comment>
<protein>
    <submittedName>
        <fullName evidence="1">Uncharacterized protein</fullName>
    </submittedName>
</protein>
<evidence type="ECO:0000313" key="1">
    <source>
        <dbReference type="EMBL" id="MBO0657122.1"/>
    </source>
</evidence>
<evidence type="ECO:0000313" key="2">
    <source>
        <dbReference type="Proteomes" id="UP000664781"/>
    </source>
</evidence>
<accession>A0A939FTN1</accession>
<dbReference type="Proteomes" id="UP000664781">
    <property type="component" value="Unassembled WGS sequence"/>
</dbReference>
<dbReference type="EMBL" id="JAFMOF010000006">
    <property type="protein sequence ID" value="MBO0657122.1"/>
    <property type="molecule type" value="Genomic_DNA"/>
</dbReference>
<gene>
    <name evidence="1" type="ORF">J1792_31680</name>
</gene>
<organism evidence="1 2">
    <name type="scientific">Streptomyces triculaminicus</name>
    <dbReference type="NCBI Taxonomy" id="2816232"/>
    <lineage>
        <taxon>Bacteria</taxon>
        <taxon>Bacillati</taxon>
        <taxon>Actinomycetota</taxon>
        <taxon>Actinomycetes</taxon>
        <taxon>Kitasatosporales</taxon>
        <taxon>Streptomycetaceae</taxon>
        <taxon>Streptomyces</taxon>
    </lineage>
</organism>
<reference evidence="1" key="1">
    <citation type="submission" date="2021-03" db="EMBL/GenBank/DDBJ databases">
        <title>Streptomyces strains.</title>
        <authorList>
            <person name="Lund M.B."/>
            <person name="Toerring T."/>
        </authorList>
    </citation>
    <scope>NUCLEOTIDE SEQUENCE</scope>
    <source>
        <strain evidence="1">JCM 4242</strain>
    </source>
</reference>
<dbReference type="RefSeq" id="WP_207248743.1">
    <property type="nucleotide sequence ID" value="NZ_JAFMOF010000006.1"/>
</dbReference>
<sequence>MSGDASVTGDLTVGKDMNVTGALEATDDITTKAQFLAPRGTPLRGKRA</sequence>
<dbReference type="AlphaFoldDB" id="A0A939FTN1"/>
<keyword evidence="2" id="KW-1185">Reference proteome</keyword>